<name>A0A2Z3H8E2_9BACT</name>
<evidence type="ECO:0000256" key="1">
    <source>
        <dbReference type="SAM" id="SignalP"/>
    </source>
</evidence>
<dbReference type="OrthoDB" id="9785394at2"/>
<evidence type="ECO:0000313" key="3">
    <source>
        <dbReference type="Proteomes" id="UP000245802"/>
    </source>
</evidence>
<sequence length="773" mass="86208">MSLRACLLALVVTAFGYASICADEKKPYTGAACAAEPDSYFRDEVWAKVGAGKCLTCHKPGGDAADSKFVLKDPRKAEGAAQDEALRHNRDAFARFAATTEKDAKGQSRLLLKPLGKLDHGGGEIVTADSAEYRVLSAFVRRVNNPKGAELALDPKAPPFFEGVVMLDDARLLRRVTLQLAGRLPTDAELAAVAKDGRKALPAVLDALMKEEAFYLRLREGFNDVFLTAGVDGNPDQSVLSYEHFEKTRLWYQKFDLGHIKDEAERRKAGYKLAADYRKSLLEEPMRLVEYIVRNNRPFTEVVTADYIIVSPYSARGYGVFEQLKGQFKNPNDPFEFVPVKLNALVGRSKAENQDSATGYYPHAGLLSTFQYLARYPTTETNRNRLRARMYYQHFLGVDVLELAARVSDAATAQTKFAVPTMQAPECAVCHKTLDPVAGLFQDYWRFAERGVYGKRKGGWFTDMFGAGFEGEDLPAPERWRALQWLGERTAKDPRFAVTMTEHVYYVLTGRRALLAPKDIEDPLYPARVRAYLTQRKEVERIAAQLAKSGFNLKVAFKEWIASDFYRADGLATVAKDPTRRTELDDVGVVRMLTPEQLERKIAAVFGTRWSRLEGEIASLYGAIDSKETTDRPADPSGAMGAIQRIMSNDVACKNVARDFARPAKERVLFPGIEPGVVPGASAEGDQQIRHAIAYLHRRVLGRDDAVDSSEVSRTFKLFAAVVSDAKAAKGVEKREAYGCRQGGALADDPQYTVRAWRAVVTYLLRRFEFLYE</sequence>
<keyword evidence="1" id="KW-0732">Signal</keyword>
<feature type="signal peptide" evidence="1">
    <location>
        <begin position="1"/>
        <end position="22"/>
    </location>
</feature>
<dbReference type="KEGG" id="gog:C1280_21265"/>
<gene>
    <name evidence="2" type="ORF">C1280_21265</name>
</gene>
<keyword evidence="3" id="KW-1185">Reference proteome</keyword>
<protein>
    <recommendedName>
        <fullName evidence="4">DUF1592 domain-containing protein</fullName>
    </recommendedName>
</protein>
<dbReference type="EMBL" id="CP025958">
    <property type="protein sequence ID" value="AWM39265.1"/>
    <property type="molecule type" value="Genomic_DNA"/>
</dbReference>
<reference evidence="2 3" key="1">
    <citation type="submission" date="2018-01" db="EMBL/GenBank/DDBJ databases">
        <title>G. obscuriglobus.</title>
        <authorList>
            <person name="Franke J."/>
            <person name="Blomberg W."/>
            <person name="Selmecki A."/>
        </authorList>
    </citation>
    <scope>NUCLEOTIDE SEQUENCE [LARGE SCALE GENOMIC DNA]</scope>
    <source>
        <strain evidence="2 3">DSM 5831</strain>
    </source>
</reference>
<dbReference type="AlphaFoldDB" id="A0A2Z3H8E2"/>
<proteinExistence type="predicted"/>
<organism evidence="2 3">
    <name type="scientific">Gemmata obscuriglobus</name>
    <dbReference type="NCBI Taxonomy" id="114"/>
    <lineage>
        <taxon>Bacteria</taxon>
        <taxon>Pseudomonadati</taxon>
        <taxon>Planctomycetota</taxon>
        <taxon>Planctomycetia</taxon>
        <taxon>Gemmatales</taxon>
        <taxon>Gemmataceae</taxon>
        <taxon>Gemmata</taxon>
    </lineage>
</organism>
<feature type="chain" id="PRO_5016439388" description="DUF1592 domain-containing protein" evidence="1">
    <location>
        <begin position="23"/>
        <end position="773"/>
    </location>
</feature>
<dbReference type="RefSeq" id="WP_109571134.1">
    <property type="nucleotide sequence ID" value="NZ_CP025958.1"/>
</dbReference>
<evidence type="ECO:0008006" key="4">
    <source>
        <dbReference type="Google" id="ProtNLM"/>
    </source>
</evidence>
<dbReference type="Proteomes" id="UP000245802">
    <property type="component" value="Chromosome"/>
</dbReference>
<evidence type="ECO:0000313" key="2">
    <source>
        <dbReference type="EMBL" id="AWM39265.1"/>
    </source>
</evidence>
<accession>A0A2Z3H8E2</accession>